<keyword evidence="11" id="KW-0963">Cytoplasm</keyword>
<dbReference type="InterPro" id="IPR036397">
    <property type="entry name" value="RNaseH_sf"/>
</dbReference>
<protein>
    <recommendedName>
        <fullName evidence="5 11">Ribonuclease H</fullName>
        <shortName evidence="11">RNase H</shortName>
        <ecNumber evidence="5 11">3.1.26.4</ecNumber>
    </recommendedName>
</protein>
<dbReference type="SUPFAM" id="SSF53098">
    <property type="entry name" value="Ribonuclease H-like"/>
    <property type="match status" value="1"/>
</dbReference>
<evidence type="ECO:0000256" key="4">
    <source>
        <dbReference type="ARBA" id="ARBA00011245"/>
    </source>
</evidence>
<dbReference type="EMBL" id="CAADFS010000015">
    <property type="protein sequence ID" value="VFK43133.1"/>
    <property type="molecule type" value="Genomic_DNA"/>
</dbReference>
<dbReference type="EC" id="3.1.26.4" evidence="5 11"/>
<dbReference type="InterPro" id="IPR050092">
    <property type="entry name" value="RNase_H"/>
</dbReference>
<keyword evidence="7 11" id="KW-0479">Metal-binding</keyword>
<proteinExistence type="inferred from homology"/>
<dbReference type="GO" id="GO:0000287">
    <property type="term" value="F:magnesium ion binding"/>
    <property type="evidence" value="ECO:0007669"/>
    <property type="project" value="UniProtKB-UniRule"/>
</dbReference>
<dbReference type="Gene3D" id="3.30.420.10">
    <property type="entry name" value="Ribonuclease H-like superfamily/Ribonuclease H"/>
    <property type="match status" value="1"/>
</dbReference>
<keyword evidence="10 11" id="KW-0460">Magnesium</keyword>
<feature type="binding site" evidence="11">
    <location>
        <position position="153"/>
    </location>
    <ligand>
        <name>Mg(2+)</name>
        <dbReference type="ChEBI" id="CHEBI:18420"/>
        <label>2</label>
    </ligand>
</feature>
<evidence type="ECO:0000256" key="10">
    <source>
        <dbReference type="ARBA" id="ARBA00022842"/>
    </source>
</evidence>
<dbReference type="PANTHER" id="PTHR10642">
    <property type="entry name" value="RIBONUCLEASE H1"/>
    <property type="match status" value="1"/>
</dbReference>
<feature type="domain" description="RNase H type-1" evidence="12">
    <location>
        <begin position="20"/>
        <end position="161"/>
    </location>
</feature>
<dbReference type="PANTHER" id="PTHR10642:SF26">
    <property type="entry name" value="RIBONUCLEASE H1"/>
    <property type="match status" value="1"/>
</dbReference>
<keyword evidence="9 11" id="KW-0378">Hydrolase</keyword>
<evidence type="ECO:0000256" key="1">
    <source>
        <dbReference type="ARBA" id="ARBA00000077"/>
    </source>
</evidence>
<feature type="binding site" evidence="11">
    <location>
        <position position="89"/>
    </location>
    <ligand>
        <name>Mg(2+)</name>
        <dbReference type="ChEBI" id="CHEBI:18420"/>
        <label>1</label>
    </ligand>
</feature>
<evidence type="ECO:0000313" key="13">
    <source>
        <dbReference type="EMBL" id="VFK43133.1"/>
    </source>
</evidence>
<evidence type="ECO:0000256" key="8">
    <source>
        <dbReference type="ARBA" id="ARBA00022759"/>
    </source>
</evidence>
<evidence type="ECO:0000256" key="6">
    <source>
        <dbReference type="ARBA" id="ARBA00022722"/>
    </source>
</evidence>
<dbReference type="HAMAP" id="MF_00042">
    <property type="entry name" value="RNase_H"/>
    <property type="match status" value="1"/>
</dbReference>
<comment type="similarity">
    <text evidence="3 11">Belongs to the RNase H family.</text>
</comment>
<comment type="catalytic activity">
    <reaction evidence="1 11">
        <text>Endonucleolytic cleavage to 5'-phosphomonoester.</text>
        <dbReference type="EC" id="3.1.26.4"/>
    </reaction>
</comment>
<evidence type="ECO:0000259" key="12">
    <source>
        <dbReference type="PROSITE" id="PS50879"/>
    </source>
</evidence>
<feature type="binding site" evidence="11">
    <location>
        <position position="29"/>
    </location>
    <ligand>
        <name>Mg(2+)</name>
        <dbReference type="ChEBI" id="CHEBI:18420"/>
        <label>1</label>
    </ligand>
</feature>
<dbReference type="InterPro" id="IPR002156">
    <property type="entry name" value="RNaseH_domain"/>
</dbReference>
<dbReference type="InterPro" id="IPR022892">
    <property type="entry name" value="RNaseHI"/>
</dbReference>
<gene>
    <name evidence="11" type="primary">rnhA</name>
    <name evidence="13" type="ORF">BECKTC1821D_GA0114238_101519</name>
</gene>
<dbReference type="GO" id="GO:0005737">
    <property type="term" value="C:cytoplasm"/>
    <property type="evidence" value="ECO:0007669"/>
    <property type="project" value="UniProtKB-SubCell"/>
</dbReference>
<dbReference type="FunFam" id="3.30.420.10:FF:000089">
    <property type="entry name" value="Ribonuclease H"/>
    <property type="match status" value="1"/>
</dbReference>
<evidence type="ECO:0000256" key="2">
    <source>
        <dbReference type="ARBA" id="ARBA00004065"/>
    </source>
</evidence>
<feature type="binding site" evidence="11">
    <location>
        <position position="29"/>
    </location>
    <ligand>
        <name>Mg(2+)</name>
        <dbReference type="ChEBI" id="CHEBI:18420"/>
        <label>2</label>
    </ligand>
</feature>
<dbReference type="GO" id="GO:0003676">
    <property type="term" value="F:nucleic acid binding"/>
    <property type="evidence" value="ECO:0007669"/>
    <property type="project" value="InterPro"/>
</dbReference>
<dbReference type="GO" id="GO:0043137">
    <property type="term" value="P:DNA replication, removal of RNA primer"/>
    <property type="evidence" value="ECO:0007669"/>
    <property type="project" value="TreeGrafter"/>
</dbReference>
<dbReference type="GO" id="GO:0004523">
    <property type="term" value="F:RNA-DNA hybrid ribonuclease activity"/>
    <property type="evidence" value="ECO:0007669"/>
    <property type="project" value="UniProtKB-UniRule"/>
</dbReference>
<organism evidence="13">
    <name type="scientific">Candidatus Kentrum sp. TC</name>
    <dbReference type="NCBI Taxonomy" id="2126339"/>
    <lineage>
        <taxon>Bacteria</taxon>
        <taxon>Pseudomonadati</taxon>
        <taxon>Pseudomonadota</taxon>
        <taxon>Gammaproteobacteria</taxon>
        <taxon>Candidatus Kentrum</taxon>
    </lineage>
</organism>
<comment type="cofactor">
    <cofactor evidence="11">
        <name>Mg(2+)</name>
        <dbReference type="ChEBI" id="CHEBI:18420"/>
    </cofactor>
    <text evidence="11">Binds 1 Mg(2+) ion per subunit. May bind a second metal ion at a regulatory site, or after substrate binding.</text>
</comment>
<evidence type="ECO:0000256" key="7">
    <source>
        <dbReference type="ARBA" id="ARBA00022723"/>
    </source>
</evidence>
<evidence type="ECO:0000256" key="11">
    <source>
        <dbReference type="HAMAP-Rule" id="MF_00042"/>
    </source>
</evidence>
<keyword evidence="6 11" id="KW-0540">Nuclease</keyword>
<keyword evidence="8 11" id="KW-0255">Endonuclease</keyword>
<sequence length="167" mass="18983">MSATSGCYMWLEAGKMNTKDMNTVEIFTDGACRGNPGPGGWGVLLRYRSREKTLSGAEKFTTNNRMELMAAIAGLEALKRRCRVTLTTDSQYLRDGITRWMPAWKRKGWKTIDKRPVKNQDLWQRLDALAARHDVSWIWVRGHDGHAENEQADALAREARDSLKGAR</sequence>
<comment type="subcellular location">
    <subcellularLocation>
        <location evidence="11">Cytoplasm</location>
    </subcellularLocation>
</comment>
<name>A0A450YNL6_9GAMM</name>
<dbReference type="Pfam" id="PF00075">
    <property type="entry name" value="RNase_H"/>
    <property type="match status" value="1"/>
</dbReference>
<dbReference type="CDD" id="cd09278">
    <property type="entry name" value="RNase_HI_prokaryote_like"/>
    <property type="match status" value="1"/>
</dbReference>
<evidence type="ECO:0000256" key="9">
    <source>
        <dbReference type="ARBA" id="ARBA00022801"/>
    </source>
</evidence>
<accession>A0A450YNL6</accession>
<comment type="function">
    <text evidence="2 11">Endonuclease that specifically degrades the RNA of RNA-DNA hybrids.</text>
</comment>
<dbReference type="PROSITE" id="PS50879">
    <property type="entry name" value="RNASE_H_1"/>
    <property type="match status" value="1"/>
</dbReference>
<dbReference type="NCBIfam" id="NF001236">
    <property type="entry name" value="PRK00203.1"/>
    <property type="match status" value="1"/>
</dbReference>
<reference evidence="13" key="1">
    <citation type="submission" date="2019-02" db="EMBL/GenBank/DDBJ databases">
        <authorList>
            <person name="Gruber-Vodicka R. H."/>
            <person name="Seah K. B. B."/>
        </authorList>
    </citation>
    <scope>NUCLEOTIDE SEQUENCE</scope>
    <source>
        <strain evidence="13">BECK_BZ123</strain>
    </source>
</reference>
<dbReference type="InterPro" id="IPR012337">
    <property type="entry name" value="RNaseH-like_sf"/>
</dbReference>
<dbReference type="AlphaFoldDB" id="A0A450YNL6"/>
<evidence type="ECO:0000256" key="3">
    <source>
        <dbReference type="ARBA" id="ARBA00005300"/>
    </source>
</evidence>
<evidence type="ECO:0000256" key="5">
    <source>
        <dbReference type="ARBA" id="ARBA00012180"/>
    </source>
</evidence>
<comment type="subunit">
    <text evidence="4 11">Monomer.</text>
</comment>
<feature type="binding site" evidence="11">
    <location>
        <position position="67"/>
    </location>
    <ligand>
        <name>Mg(2+)</name>
        <dbReference type="ChEBI" id="CHEBI:18420"/>
        <label>1</label>
    </ligand>
</feature>